<evidence type="ECO:0000313" key="2">
    <source>
        <dbReference type="Proteomes" id="UP000280444"/>
    </source>
</evidence>
<evidence type="ECO:0000313" key="1">
    <source>
        <dbReference type="EMBL" id="RRC95122.1"/>
    </source>
</evidence>
<proteinExistence type="predicted"/>
<accession>A0A3P1SFL6</accession>
<comment type="caution">
    <text evidence="1">The sequence shown here is derived from an EMBL/GenBank/DDBJ whole genome shotgun (WGS) entry which is preliminary data.</text>
</comment>
<keyword evidence="2" id="KW-1185">Reference proteome</keyword>
<protein>
    <submittedName>
        <fullName evidence="1">DNA alkylation repair protein</fullName>
    </submittedName>
</protein>
<dbReference type="InterPro" id="IPR016024">
    <property type="entry name" value="ARM-type_fold"/>
</dbReference>
<dbReference type="AlphaFoldDB" id="A0A3P1SFL6"/>
<dbReference type="Pfam" id="PF08713">
    <property type="entry name" value="DNA_alkylation"/>
    <property type="match status" value="1"/>
</dbReference>
<organism evidence="1 2">
    <name type="scientific">Schaalia canis</name>
    <dbReference type="NCBI Taxonomy" id="100469"/>
    <lineage>
        <taxon>Bacteria</taxon>
        <taxon>Bacillati</taxon>
        <taxon>Actinomycetota</taxon>
        <taxon>Actinomycetes</taxon>
        <taxon>Actinomycetales</taxon>
        <taxon>Actinomycetaceae</taxon>
        <taxon>Schaalia</taxon>
    </lineage>
</organism>
<dbReference type="OrthoDB" id="9797162at2"/>
<dbReference type="Proteomes" id="UP000280444">
    <property type="component" value="Unassembled WGS sequence"/>
</dbReference>
<dbReference type="RefSeq" id="WP_124870611.1">
    <property type="nucleotide sequence ID" value="NZ_RQZF01000006.1"/>
</dbReference>
<dbReference type="SUPFAM" id="SSF48371">
    <property type="entry name" value="ARM repeat"/>
    <property type="match status" value="1"/>
</dbReference>
<dbReference type="EMBL" id="RQZF01000006">
    <property type="protein sequence ID" value="RRC95122.1"/>
    <property type="molecule type" value="Genomic_DNA"/>
</dbReference>
<name>A0A3P1SFL6_9ACTO</name>
<dbReference type="InterPro" id="IPR014825">
    <property type="entry name" value="DNA_alkylation"/>
</dbReference>
<sequence length="250" mass="27882">MARTVAQVTPERLAELEAGAPSTHLTEILAITQSRLAASITDNQILLAAIAQVDSLGIAARMRSIGRILHEHLSADELETLAKHPSDTIRGWTCFAIVHDERAAKIDWLLAALRPFANDEHFGVREWSWLAARPRLVASLDEAIAALFAWTSDESANIRRFVSESLRPRGVWAQHIAELKSDPQRGLPLIEPLRADPSAYVQDSVANWLNDASKTQPEWVEETCARWLDESPCDNTQRIVSRALRSLKRS</sequence>
<reference evidence="1 2" key="1">
    <citation type="submission" date="2018-11" db="EMBL/GenBank/DDBJ databases">
        <title>Genomes From Bacteria Associated with the Canine Oral Cavity: a Test Case for Automated Genome-Based Taxonomic Assignment.</title>
        <authorList>
            <person name="Coil D.A."/>
            <person name="Jospin G."/>
            <person name="Darling A.E."/>
            <person name="Wallis C."/>
            <person name="Davis I.J."/>
            <person name="Harris S."/>
            <person name="Eisen J.A."/>
            <person name="Holcombe L.J."/>
            <person name="O'Flynn C."/>
        </authorList>
    </citation>
    <scope>NUCLEOTIDE SEQUENCE [LARGE SCALE GENOMIC DNA]</scope>
    <source>
        <strain evidence="1 2">OH770</strain>
    </source>
</reference>
<gene>
    <name evidence="1" type="ORF">EII11_06900</name>
</gene>
<dbReference type="Gene3D" id="1.25.40.290">
    <property type="entry name" value="ARM repeat domains"/>
    <property type="match status" value="1"/>
</dbReference>